<dbReference type="EMBL" id="QDEB01129073">
    <property type="protein sequence ID" value="RZB39337.1"/>
    <property type="molecule type" value="Genomic_DNA"/>
</dbReference>
<feature type="compositionally biased region" description="Basic and acidic residues" evidence="1">
    <location>
        <begin position="158"/>
        <end position="196"/>
    </location>
</feature>
<sequence length="321" mass="36527">MNEFVRRPSRRRDNRVYVPAADIIKRTIRRSWTISNPTPRWSALRGSPELRPYNSLPRGQDINSYPSLALHKANSQNQETNLSPTRKHTPCRRTHSEDVYNERSNSPIKTNTSSDSSDNAAKRPPRVNPLMRLGENKQSSPKSAKSSPRRKGQQAKSETPENADKETKQEVEEARKDIPSSLGKKSDKTNVEKRVSFDSNVTNSEEAQSDEGAMKGHKKKLLSTRSKTEDSSEEAAAPEVHFAREETTPVELCDIEPLSGTVFRKVTVRRRRQDMRKIPTVDTGEYLRQAHSFCFLWNGSFIYLEYKVASGCKTCLNEAQY</sequence>
<keyword evidence="3" id="KW-1185">Reference proteome</keyword>
<proteinExistence type="predicted"/>
<feature type="compositionally biased region" description="Polar residues" evidence="1">
    <location>
        <begin position="197"/>
        <end position="206"/>
    </location>
</feature>
<feature type="compositionally biased region" description="Polar residues" evidence="1">
    <location>
        <begin position="102"/>
        <end position="119"/>
    </location>
</feature>
<reference evidence="2 3" key="1">
    <citation type="submission" date="2017-03" db="EMBL/GenBank/DDBJ databases">
        <title>Genome of the blue death feigning beetle - Asbolus verrucosus.</title>
        <authorList>
            <person name="Rider S.D."/>
        </authorList>
    </citation>
    <scope>NUCLEOTIDE SEQUENCE [LARGE SCALE GENOMIC DNA]</scope>
    <source>
        <strain evidence="2">Butters</strain>
        <tissue evidence="2">Head and leg muscle</tissue>
    </source>
</reference>
<protein>
    <submittedName>
        <fullName evidence="2">Uncharacterized protein</fullName>
    </submittedName>
</protein>
<feature type="compositionally biased region" description="Low complexity" evidence="1">
    <location>
        <begin position="137"/>
        <end position="146"/>
    </location>
</feature>
<dbReference type="STRING" id="1661398.A0A482V7Z9"/>
<comment type="caution">
    <text evidence="2">The sequence shown here is derived from an EMBL/GenBank/DDBJ whole genome shotgun (WGS) entry which is preliminary data.</text>
</comment>
<gene>
    <name evidence="2" type="ORF">BDFB_004261</name>
</gene>
<dbReference type="OrthoDB" id="6709566at2759"/>
<evidence type="ECO:0000313" key="3">
    <source>
        <dbReference type="Proteomes" id="UP000292052"/>
    </source>
</evidence>
<evidence type="ECO:0000256" key="1">
    <source>
        <dbReference type="SAM" id="MobiDB-lite"/>
    </source>
</evidence>
<dbReference type="AlphaFoldDB" id="A0A482V7Z9"/>
<organism evidence="2 3">
    <name type="scientific">Asbolus verrucosus</name>
    <name type="common">Desert ironclad beetle</name>
    <dbReference type="NCBI Taxonomy" id="1661398"/>
    <lineage>
        <taxon>Eukaryota</taxon>
        <taxon>Metazoa</taxon>
        <taxon>Ecdysozoa</taxon>
        <taxon>Arthropoda</taxon>
        <taxon>Hexapoda</taxon>
        <taxon>Insecta</taxon>
        <taxon>Pterygota</taxon>
        <taxon>Neoptera</taxon>
        <taxon>Endopterygota</taxon>
        <taxon>Coleoptera</taxon>
        <taxon>Polyphaga</taxon>
        <taxon>Cucujiformia</taxon>
        <taxon>Tenebrionidae</taxon>
        <taxon>Pimeliinae</taxon>
        <taxon>Asbolus</taxon>
    </lineage>
</organism>
<dbReference type="Proteomes" id="UP000292052">
    <property type="component" value="Unassembled WGS sequence"/>
</dbReference>
<feature type="compositionally biased region" description="Polar residues" evidence="1">
    <location>
        <begin position="73"/>
        <end position="84"/>
    </location>
</feature>
<name>A0A482V7Z9_ASBVE</name>
<accession>A0A482V7Z9</accession>
<evidence type="ECO:0000313" key="2">
    <source>
        <dbReference type="EMBL" id="RZB39337.1"/>
    </source>
</evidence>
<feature type="region of interest" description="Disordered" evidence="1">
    <location>
        <begin position="36"/>
        <end position="238"/>
    </location>
</feature>